<name>H1XQK5_CALAY</name>
<reference evidence="3 4" key="1">
    <citation type="submission" date="2011-09" db="EMBL/GenBank/DDBJ databases">
        <title>The permanent draft genome of Caldithrix abyssi DSM 13497.</title>
        <authorList>
            <consortium name="US DOE Joint Genome Institute (JGI-PGF)"/>
            <person name="Lucas S."/>
            <person name="Han J."/>
            <person name="Lapidus A."/>
            <person name="Bruce D."/>
            <person name="Goodwin L."/>
            <person name="Pitluck S."/>
            <person name="Peters L."/>
            <person name="Kyrpides N."/>
            <person name="Mavromatis K."/>
            <person name="Ivanova N."/>
            <person name="Mikhailova N."/>
            <person name="Chertkov O."/>
            <person name="Detter J.C."/>
            <person name="Tapia R."/>
            <person name="Han C."/>
            <person name="Land M."/>
            <person name="Hauser L."/>
            <person name="Markowitz V."/>
            <person name="Cheng J.-F."/>
            <person name="Hugenholtz P."/>
            <person name="Woyke T."/>
            <person name="Wu D."/>
            <person name="Spring S."/>
            <person name="Brambilla E."/>
            <person name="Klenk H.-P."/>
            <person name="Eisen J.A."/>
        </authorList>
    </citation>
    <scope>NUCLEOTIDE SEQUENCE [LARGE SCALE GENOMIC DNA]</scope>
    <source>
        <strain evidence="3 4">DSM 13497</strain>
    </source>
</reference>
<dbReference type="PaxDb" id="880073-Calab_0722"/>
<dbReference type="EMBL" id="CM001402">
    <property type="protein sequence ID" value="EHO40361.1"/>
    <property type="molecule type" value="Genomic_DNA"/>
</dbReference>
<organism evidence="3 4">
    <name type="scientific">Caldithrix abyssi DSM 13497</name>
    <dbReference type="NCBI Taxonomy" id="880073"/>
    <lineage>
        <taxon>Bacteria</taxon>
        <taxon>Pseudomonadati</taxon>
        <taxon>Calditrichota</taxon>
        <taxon>Calditrichia</taxon>
        <taxon>Calditrichales</taxon>
        <taxon>Calditrichaceae</taxon>
        <taxon>Caldithrix</taxon>
    </lineage>
</organism>
<dbReference type="EMBL" id="CM001402">
    <property type="protein sequence ID" value="EHO41151.1"/>
    <property type="molecule type" value="Genomic_DNA"/>
</dbReference>
<dbReference type="Proteomes" id="UP000183868">
    <property type="component" value="Chromosome"/>
</dbReference>
<dbReference type="STRING" id="880073.Cabys_3571"/>
<dbReference type="KEGG" id="caby:Cabys_3571"/>
<dbReference type="HOGENOM" id="CLU_2178971_0_0_0"/>
<sequence length="109" mass="12259">MLTQFYEGETKKFQVNITYNGQAPDITNDTVRLLIKEKKEDTDANAKINKTADVATNGVNGQALFTLTDEETKLTPGIYFYEITWALASGEFYVLESGNVRILDRITDV</sequence>
<protein>
    <submittedName>
        <fullName evidence="3">Uncharacterized protein</fullName>
    </submittedName>
</protein>
<reference evidence="1 5" key="2">
    <citation type="submission" date="2016-11" db="EMBL/GenBank/DDBJ databases">
        <title>Genomic analysis of Caldithrix abyssi and proposal of a novel bacterial phylum Caldithrichaeota.</title>
        <authorList>
            <person name="Kublanov I."/>
            <person name="Sigalova O."/>
            <person name="Gavrilov S."/>
            <person name="Lebedinsky A."/>
            <person name="Ivanova N."/>
            <person name="Daum C."/>
            <person name="Reddy T."/>
            <person name="Klenk H.P."/>
            <person name="Goker M."/>
            <person name="Reva O."/>
            <person name="Miroshnichenko M."/>
            <person name="Kyprides N."/>
            <person name="Woyke T."/>
            <person name="Gelfand M."/>
        </authorList>
    </citation>
    <scope>NUCLEOTIDE SEQUENCE [LARGE SCALE GENOMIC DNA]</scope>
    <source>
        <strain evidence="1 5">LF13</strain>
    </source>
</reference>
<dbReference type="RefSeq" id="WP_006927319.1">
    <property type="nucleotide sequence ID" value="NZ_CM001402.1"/>
</dbReference>
<evidence type="ECO:0000313" key="3">
    <source>
        <dbReference type="EMBL" id="EHO41151.1"/>
    </source>
</evidence>
<evidence type="ECO:0000313" key="5">
    <source>
        <dbReference type="Proteomes" id="UP000183868"/>
    </source>
</evidence>
<dbReference type="Proteomes" id="UP000004671">
    <property type="component" value="Chromosome"/>
</dbReference>
<gene>
    <name evidence="1" type="ORF">Cabys_3571</name>
    <name evidence="2" type="ORF">Calab_0722</name>
    <name evidence="3" type="ORF">Calab_1531</name>
</gene>
<accession>H1XQK5</accession>
<dbReference type="InParanoid" id="H1XQK5"/>
<evidence type="ECO:0000313" key="2">
    <source>
        <dbReference type="EMBL" id="EHO40361.1"/>
    </source>
</evidence>
<keyword evidence="4" id="KW-1185">Reference proteome</keyword>
<evidence type="ECO:0000313" key="1">
    <source>
        <dbReference type="EMBL" id="APF20317.1"/>
    </source>
</evidence>
<dbReference type="EMBL" id="CP018099">
    <property type="protein sequence ID" value="APF20317.1"/>
    <property type="molecule type" value="Genomic_DNA"/>
</dbReference>
<proteinExistence type="predicted"/>
<evidence type="ECO:0000313" key="4">
    <source>
        <dbReference type="Proteomes" id="UP000004671"/>
    </source>
</evidence>
<dbReference type="AlphaFoldDB" id="H1XQK5"/>